<feature type="disulfide bond" evidence="4">
    <location>
        <begin position="292"/>
        <end position="301"/>
    </location>
</feature>
<feature type="domain" description="EGF-like" evidence="8">
    <location>
        <begin position="45"/>
        <end position="84"/>
    </location>
</feature>
<feature type="domain" description="EGF-like" evidence="8">
    <location>
        <begin position="218"/>
        <end position="260"/>
    </location>
</feature>
<keyword evidence="6" id="KW-1133">Transmembrane helix</keyword>
<dbReference type="SMART" id="SM00181">
    <property type="entry name" value="EGF"/>
    <property type="match status" value="6"/>
</dbReference>
<sequence length="380" mass="41185">MLTQNLENFLQHQPSNMITSTTLKMAMLRGFLLFALFWTKAEGQAQFQCQTDADCLNNGFCELKISSGERYCRCPSGFGGQDCSATCLRECQNGGSCRYHEDISHGSDQDGDTYCECPETFLGVNCEIPFTLCPDDNLKCLNGGTCVAVTDSPSSFRCDCPGTRTGEVCQYDSPEDPRIPPFQCETNSDCLNNGSCIQDSTQKICQCQDGFGGEDCSETCLQDCQNGGSCRYHKDISHGSDQDGNTLCQCIGNYVGVNCEIPFTSCPGGGIIRCLHGGSCEPRPNGVYGCSCPSPRTGDFCQFDSKDDPRISNGQSHQNHLSIKEDKSVEKALAMALGAIAVAAIATWIAMACLPRSRGDGVDKSWNEREDTVDTDAMTC</sequence>
<dbReference type="PROSITE" id="PS00022">
    <property type="entry name" value="EGF_1"/>
    <property type="match status" value="6"/>
</dbReference>
<feature type="domain" description="EGF-like" evidence="8">
    <location>
        <begin position="262"/>
        <end position="302"/>
    </location>
</feature>
<dbReference type="EMBL" id="CAICTM010001541">
    <property type="protein sequence ID" value="CAB9524489.1"/>
    <property type="molecule type" value="Genomic_DNA"/>
</dbReference>
<feature type="disulfide bond" evidence="4">
    <location>
        <begin position="55"/>
        <end position="72"/>
    </location>
</feature>
<feature type="chain" id="PRO_5040419848" evidence="7">
    <location>
        <begin position="44"/>
        <end position="380"/>
    </location>
</feature>
<feature type="domain" description="EGF-like" evidence="8">
    <location>
        <begin position="129"/>
        <end position="170"/>
    </location>
</feature>
<name>A0A9N8ESW9_9STRA</name>
<dbReference type="OrthoDB" id="283575at2759"/>
<keyword evidence="3 4" id="KW-1015">Disulfide bond</keyword>
<dbReference type="Proteomes" id="UP001153069">
    <property type="component" value="Unassembled WGS sequence"/>
</dbReference>
<evidence type="ECO:0000256" key="4">
    <source>
        <dbReference type="PROSITE-ProRule" id="PRU00076"/>
    </source>
</evidence>
<feature type="disulfide bond" evidence="4">
    <location>
        <begin position="207"/>
        <end position="216"/>
    </location>
</feature>
<gene>
    <name evidence="9" type="ORF">SEMRO_1543_G281190.1</name>
</gene>
<reference evidence="9" key="1">
    <citation type="submission" date="2020-06" db="EMBL/GenBank/DDBJ databases">
        <authorList>
            <consortium name="Plant Systems Biology data submission"/>
        </authorList>
    </citation>
    <scope>NUCLEOTIDE SEQUENCE</scope>
    <source>
        <strain evidence="9">D6</strain>
    </source>
</reference>
<feature type="disulfide bond" evidence="4">
    <location>
        <begin position="160"/>
        <end position="169"/>
    </location>
</feature>
<proteinExistence type="predicted"/>
<evidence type="ECO:0000256" key="1">
    <source>
        <dbReference type="ARBA" id="ARBA00022536"/>
    </source>
</evidence>
<dbReference type="SUPFAM" id="SSF57196">
    <property type="entry name" value="EGF/Laminin"/>
    <property type="match status" value="4"/>
</dbReference>
<feature type="disulfide bond" evidence="4">
    <location>
        <begin position="117"/>
        <end position="126"/>
    </location>
</feature>
<keyword evidence="6" id="KW-0812">Transmembrane</keyword>
<feature type="compositionally biased region" description="Basic and acidic residues" evidence="5">
    <location>
        <begin position="359"/>
        <end position="372"/>
    </location>
</feature>
<evidence type="ECO:0000313" key="10">
    <source>
        <dbReference type="Proteomes" id="UP001153069"/>
    </source>
</evidence>
<feature type="transmembrane region" description="Helical" evidence="6">
    <location>
        <begin position="332"/>
        <end position="354"/>
    </location>
</feature>
<evidence type="ECO:0000256" key="6">
    <source>
        <dbReference type="SAM" id="Phobius"/>
    </source>
</evidence>
<keyword evidence="2" id="KW-0677">Repeat</keyword>
<feature type="region of interest" description="Disordered" evidence="5">
    <location>
        <begin position="359"/>
        <end position="380"/>
    </location>
</feature>
<keyword evidence="7" id="KW-0732">Signal</keyword>
<dbReference type="PANTHER" id="PTHR24049">
    <property type="entry name" value="CRUMBS FAMILY MEMBER"/>
    <property type="match status" value="1"/>
</dbReference>
<feature type="signal peptide" evidence="7">
    <location>
        <begin position="1"/>
        <end position="43"/>
    </location>
</feature>
<feature type="disulfide bond" evidence="4">
    <location>
        <begin position="87"/>
        <end position="97"/>
    </location>
</feature>
<evidence type="ECO:0000256" key="7">
    <source>
        <dbReference type="SAM" id="SignalP"/>
    </source>
</evidence>
<feature type="domain" description="EGF-like" evidence="8">
    <location>
        <begin position="85"/>
        <end position="127"/>
    </location>
</feature>
<dbReference type="InterPro" id="IPR000742">
    <property type="entry name" value="EGF"/>
</dbReference>
<evidence type="ECO:0000313" key="9">
    <source>
        <dbReference type="EMBL" id="CAB9524489.1"/>
    </source>
</evidence>
<dbReference type="Gene3D" id="2.10.25.10">
    <property type="entry name" value="Laminin"/>
    <property type="match status" value="5"/>
</dbReference>
<comment type="caution">
    <text evidence="4">Lacks conserved residue(s) required for the propagation of feature annotation.</text>
</comment>
<evidence type="ECO:0000256" key="2">
    <source>
        <dbReference type="ARBA" id="ARBA00022737"/>
    </source>
</evidence>
<dbReference type="PROSITE" id="PS50026">
    <property type="entry name" value="EGF_3"/>
    <property type="match status" value="6"/>
</dbReference>
<evidence type="ECO:0000256" key="5">
    <source>
        <dbReference type="SAM" id="MobiDB-lite"/>
    </source>
</evidence>
<feature type="domain" description="EGF-like" evidence="8">
    <location>
        <begin position="180"/>
        <end position="217"/>
    </location>
</feature>
<accession>A0A9N8ESW9</accession>
<organism evidence="9 10">
    <name type="scientific">Seminavis robusta</name>
    <dbReference type="NCBI Taxonomy" id="568900"/>
    <lineage>
        <taxon>Eukaryota</taxon>
        <taxon>Sar</taxon>
        <taxon>Stramenopiles</taxon>
        <taxon>Ochrophyta</taxon>
        <taxon>Bacillariophyta</taxon>
        <taxon>Bacillariophyceae</taxon>
        <taxon>Bacillariophycidae</taxon>
        <taxon>Naviculales</taxon>
        <taxon>Naviculaceae</taxon>
        <taxon>Seminavis</taxon>
    </lineage>
</organism>
<feature type="disulfide bond" evidence="4">
    <location>
        <begin position="250"/>
        <end position="259"/>
    </location>
</feature>
<evidence type="ECO:0000259" key="8">
    <source>
        <dbReference type="PROSITE" id="PS50026"/>
    </source>
</evidence>
<keyword evidence="1 4" id="KW-0245">EGF-like domain</keyword>
<keyword evidence="10" id="KW-1185">Reference proteome</keyword>
<dbReference type="AlphaFoldDB" id="A0A9N8ESW9"/>
<protein>
    <submittedName>
        <fullName evidence="9">Sushi, nidogen and EGF-like domains 1</fullName>
    </submittedName>
</protein>
<dbReference type="InterPro" id="IPR051022">
    <property type="entry name" value="Notch_Cell-Fate_Det"/>
</dbReference>
<evidence type="ECO:0000256" key="3">
    <source>
        <dbReference type="ARBA" id="ARBA00023157"/>
    </source>
</evidence>
<feature type="disulfide bond" evidence="4">
    <location>
        <begin position="220"/>
        <end position="230"/>
    </location>
</feature>
<keyword evidence="6" id="KW-0472">Membrane</keyword>
<comment type="caution">
    <text evidence="9">The sequence shown here is derived from an EMBL/GenBank/DDBJ whole genome shotgun (WGS) entry which is preliminary data.</text>
</comment>
<feature type="disulfide bond" evidence="4">
    <location>
        <begin position="74"/>
        <end position="83"/>
    </location>
</feature>